<dbReference type="Proteomes" id="UP001430455">
    <property type="component" value="Unassembled WGS sequence"/>
</dbReference>
<dbReference type="InterPro" id="IPR023214">
    <property type="entry name" value="HAD_sf"/>
</dbReference>
<comment type="similarity">
    <text evidence="1">Belongs to the HAD-like hydrolase superfamily.</text>
</comment>
<name>A0AAW4P624_9EURY</name>
<sequence>MGYDAVIFDNDGVLLTLTSMEAHREGSRDAFARAGVPDPHPDHVEAMSIGVSVAELESICERYDLEPETFWSTRDAAISAAQQAEMTAGKKRPYDDIDALDRFETPLGVVSSNQQETVEFAFDHFGLAAHFETVYGREPTVKSLERKKPHPHYVERALADLDVDDALFVGDNESDVRAAHGAGIDSAFIRRPHRVDASLSVRPDYEIWGLDDVVDIAE</sequence>
<dbReference type="NCBIfam" id="TIGR01549">
    <property type="entry name" value="HAD-SF-IA-v1"/>
    <property type="match status" value="1"/>
</dbReference>
<dbReference type="InterPro" id="IPR036412">
    <property type="entry name" value="HAD-like_sf"/>
</dbReference>
<dbReference type="AlphaFoldDB" id="A0AAW4P624"/>
<evidence type="ECO:0000313" key="3">
    <source>
        <dbReference type="Proteomes" id="UP001430455"/>
    </source>
</evidence>
<dbReference type="SFLD" id="SFLDG01129">
    <property type="entry name" value="C1.5:_HAD__Beta-PGM__Phosphata"/>
    <property type="match status" value="1"/>
</dbReference>
<dbReference type="Gene3D" id="3.40.50.1000">
    <property type="entry name" value="HAD superfamily/HAD-like"/>
    <property type="match status" value="1"/>
</dbReference>
<evidence type="ECO:0000313" key="2">
    <source>
        <dbReference type="EMBL" id="MBX0293311.1"/>
    </source>
</evidence>
<organism evidence="2 3">
    <name type="scientific">Haloarcula nitratireducens</name>
    <dbReference type="NCBI Taxonomy" id="2487749"/>
    <lineage>
        <taxon>Archaea</taxon>
        <taxon>Methanobacteriati</taxon>
        <taxon>Methanobacteriota</taxon>
        <taxon>Stenosarchaea group</taxon>
        <taxon>Halobacteria</taxon>
        <taxon>Halobacteriales</taxon>
        <taxon>Haloarculaceae</taxon>
        <taxon>Haloarcula</taxon>
    </lineage>
</organism>
<dbReference type="GO" id="GO:0006281">
    <property type="term" value="P:DNA repair"/>
    <property type="evidence" value="ECO:0007669"/>
    <property type="project" value="TreeGrafter"/>
</dbReference>
<dbReference type="InterPro" id="IPR006439">
    <property type="entry name" value="HAD-SF_hydro_IA"/>
</dbReference>
<reference evidence="2 3" key="1">
    <citation type="submission" date="2021-06" db="EMBL/GenBank/DDBJ databases">
        <title>Halomicroarcula sp. a new haloarchaeum isolated from saline soil.</title>
        <authorList>
            <person name="Duran-Viseras A."/>
            <person name="Sanchez-Porro C."/>
            <person name="Ventosa A."/>
        </authorList>
    </citation>
    <scope>NUCLEOTIDE SEQUENCE [LARGE SCALE GENOMIC DNA]</scope>
    <source>
        <strain evidence="2 3">F27</strain>
    </source>
</reference>
<dbReference type="EMBL" id="RKLT01000001">
    <property type="protein sequence ID" value="MBX0293311.1"/>
    <property type="molecule type" value="Genomic_DNA"/>
</dbReference>
<dbReference type="SUPFAM" id="SSF56784">
    <property type="entry name" value="HAD-like"/>
    <property type="match status" value="1"/>
</dbReference>
<comment type="caution">
    <text evidence="2">The sequence shown here is derived from an EMBL/GenBank/DDBJ whole genome shotgun (WGS) entry which is preliminary data.</text>
</comment>
<dbReference type="RefSeq" id="WP_220578040.1">
    <property type="nucleotide sequence ID" value="NZ_RKLT01000001.1"/>
</dbReference>
<dbReference type="PANTHER" id="PTHR43434">
    <property type="entry name" value="PHOSPHOGLYCOLATE PHOSPHATASE"/>
    <property type="match status" value="1"/>
</dbReference>
<protein>
    <submittedName>
        <fullName evidence="2">HAD family hydrolase</fullName>
    </submittedName>
</protein>
<dbReference type="PANTHER" id="PTHR43434:SF1">
    <property type="entry name" value="PHOSPHOGLYCOLATE PHOSPHATASE"/>
    <property type="match status" value="1"/>
</dbReference>
<dbReference type="GO" id="GO:0008967">
    <property type="term" value="F:phosphoglycolate phosphatase activity"/>
    <property type="evidence" value="ECO:0007669"/>
    <property type="project" value="TreeGrafter"/>
</dbReference>
<keyword evidence="2" id="KW-0378">Hydrolase</keyword>
<dbReference type="InterPro" id="IPR050155">
    <property type="entry name" value="HAD-like_hydrolase_sf"/>
</dbReference>
<gene>
    <name evidence="2" type="ORF">EGH23_00275</name>
</gene>
<dbReference type="Pfam" id="PF13419">
    <property type="entry name" value="HAD_2"/>
    <property type="match status" value="1"/>
</dbReference>
<dbReference type="SFLD" id="SFLDS00003">
    <property type="entry name" value="Haloacid_Dehalogenase"/>
    <property type="match status" value="1"/>
</dbReference>
<proteinExistence type="inferred from homology"/>
<evidence type="ECO:0000256" key="1">
    <source>
        <dbReference type="ARBA" id="ARBA00007958"/>
    </source>
</evidence>
<dbReference type="InterPro" id="IPR041492">
    <property type="entry name" value="HAD_2"/>
</dbReference>
<accession>A0AAW4P624</accession>
<keyword evidence="3" id="KW-1185">Reference proteome</keyword>